<keyword evidence="3" id="KW-1185">Reference proteome</keyword>
<evidence type="ECO:0000313" key="3">
    <source>
        <dbReference type="Proteomes" id="UP001610563"/>
    </source>
</evidence>
<feature type="domain" description="N-acetyltransferase" evidence="1">
    <location>
        <begin position="25"/>
        <end position="218"/>
    </location>
</feature>
<protein>
    <submittedName>
        <fullName evidence="2">GNAT domain-containing protein</fullName>
    </submittedName>
</protein>
<dbReference type="PANTHER" id="PTHR43792">
    <property type="entry name" value="GNAT FAMILY, PUTATIVE (AFU_ORTHOLOGUE AFUA_3G00765)-RELATED-RELATED"/>
    <property type="match status" value="1"/>
</dbReference>
<organism evidence="2 3">
    <name type="scientific">Aspergillus keveii</name>
    <dbReference type="NCBI Taxonomy" id="714993"/>
    <lineage>
        <taxon>Eukaryota</taxon>
        <taxon>Fungi</taxon>
        <taxon>Dikarya</taxon>
        <taxon>Ascomycota</taxon>
        <taxon>Pezizomycotina</taxon>
        <taxon>Eurotiomycetes</taxon>
        <taxon>Eurotiomycetidae</taxon>
        <taxon>Eurotiales</taxon>
        <taxon>Aspergillaceae</taxon>
        <taxon>Aspergillus</taxon>
        <taxon>Aspergillus subgen. Nidulantes</taxon>
    </lineage>
</organism>
<dbReference type="Gene3D" id="3.40.630.30">
    <property type="match status" value="1"/>
</dbReference>
<dbReference type="InterPro" id="IPR051531">
    <property type="entry name" value="N-acetyltransferase"/>
</dbReference>
<dbReference type="PANTHER" id="PTHR43792:SF1">
    <property type="entry name" value="N-ACETYLTRANSFERASE DOMAIN-CONTAINING PROTEIN"/>
    <property type="match status" value="1"/>
</dbReference>
<sequence>MDILPRQNIMVQLPNALPLTTTKNLLLRPLADSDAEDLFAIRSRPEVAKTNHPKTPHQSVEETREWMATKIFGEGSAEHLIGRHFTYVLIENTTDRDYHQDAQQPPLCDARVIGYVGINEVYPSPEIGYSIHPDYWGKGYATEALKGLLELWWSLPRQSQGGDVAGSDETDSVFAICEKTNLGSVRVLRKCGFGVLQEMTFEHDGGLDELFIWELKRPLQTK</sequence>
<dbReference type="Pfam" id="PF13302">
    <property type="entry name" value="Acetyltransf_3"/>
    <property type="match status" value="1"/>
</dbReference>
<dbReference type="InterPro" id="IPR016181">
    <property type="entry name" value="Acyl_CoA_acyltransferase"/>
</dbReference>
<dbReference type="InterPro" id="IPR000182">
    <property type="entry name" value="GNAT_dom"/>
</dbReference>
<evidence type="ECO:0000313" key="2">
    <source>
        <dbReference type="EMBL" id="KAL2785111.1"/>
    </source>
</evidence>
<accession>A0ABR4FPD3</accession>
<gene>
    <name evidence="2" type="ORF">BJX66DRAFT_315553</name>
</gene>
<proteinExistence type="predicted"/>
<dbReference type="PROSITE" id="PS51186">
    <property type="entry name" value="GNAT"/>
    <property type="match status" value="1"/>
</dbReference>
<evidence type="ECO:0000259" key="1">
    <source>
        <dbReference type="PROSITE" id="PS51186"/>
    </source>
</evidence>
<dbReference type="CDD" id="cd04301">
    <property type="entry name" value="NAT_SF"/>
    <property type="match status" value="1"/>
</dbReference>
<dbReference type="SUPFAM" id="SSF55729">
    <property type="entry name" value="Acyl-CoA N-acyltransferases (Nat)"/>
    <property type="match status" value="1"/>
</dbReference>
<name>A0ABR4FPD3_9EURO</name>
<comment type="caution">
    <text evidence="2">The sequence shown here is derived from an EMBL/GenBank/DDBJ whole genome shotgun (WGS) entry which is preliminary data.</text>
</comment>
<dbReference type="Proteomes" id="UP001610563">
    <property type="component" value="Unassembled WGS sequence"/>
</dbReference>
<reference evidence="2 3" key="1">
    <citation type="submission" date="2024-07" db="EMBL/GenBank/DDBJ databases">
        <title>Section-level genome sequencing and comparative genomics of Aspergillus sections Usti and Cavernicolus.</title>
        <authorList>
            <consortium name="Lawrence Berkeley National Laboratory"/>
            <person name="Nybo J.L."/>
            <person name="Vesth T.C."/>
            <person name="Theobald S."/>
            <person name="Frisvad J.C."/>
            <person name="Larsen T.O."/>
            <person name="Kjaerboelling I."/>
            <person name="Rothschild-Mancinelli K."/>
            <person name="Lyhne E.K."/>
            <person name="Kogle M.E."/>
            <person name="Barry K."/>
            <person name="Clum A."/>
            <person name="Na H."/>
            <person name="Ledsgaard L."/>
            <person name="Lin J."/>
            <person name="Lipzen A."/>
            <person name="Kuo A."/>
            <person name="Riley R."/>
            <person name="Mondo S."/>
            <person name="Labutti K."/>
            <person name="Haridas S."/>
            <person name="Pangalinan J."/>
            <person name="Salamov A.A."/>
            <person name="Simmons B.A."/>
            <person name="Magnuson J.K."/>
            <person name="Chen J."/>
            <person name="Drula E."/>
            <person name="Henrissat B."/>
            <person name="Wiebenga A."/>
            <person name="Lubbers R.J."/>
            <person name="Gomes A.C."/>
            <person name="Makela M.R."/>
            <person name="Stajich J."/>
            <person name="Grigoriev I.V."/>
            <person name="Mortensen U.H."/>
            <person name="De Vries R.P."/>
            <person name="Baker S.E."/>
            <person name="Andersen M.R."/>
        </authorList>
    </citation>
    <scope>NUCLEOTIDE SEQUENCE [LARGE SCALE GENOMIC DNA]</scope>
    <source>
        <strain evidence="2 3">CBS 209.92</strain>
    </source>
</reference>
<dbReference type="EMBL" id="JBFTWV010000155">
    <property type="protein sequence ID" value="KAL2785111.1"/>
    <property type="molecule type" value="Genomic_DNA"/>
</dbReference>